<dbReference type="InParanoid" id="E3J1T4"/>
<dbReference type="Pfam" id="PF20242">
    <property type="entry name" value="Emfourin"/>
    <property type="match status" value="1"/>
</dbReference>
<dbReference type="HOGENOM" id="CLU_2232630_0_0_11"/>
<keyword evidence="2" id="KW-1185">Reference proteome</keyword>
<dbReference type="OrthoDB" id="6956709at2"/>
<gene>
    <name evidence="1" type="ordered locus">FraEuI1c_4902</name>
</gene>
<organism evidence="1 2">
    <name type="scientific">Pseudofrankia inefficax (strain DSM 45817 / CECT 9037 / DDB 130130 / EuI1c)</name>
    <name type="common">Frankia inefficax</name>
    <dbReference type="NCBI Taxonomy" id="298654"/>
    <lineage>
        <taxon>Bacteria</taxon>
        <taxon>Bacillati</taxon>
        <taxon>Actinomycetota</taxon>
        <taxon>Actinomycetes</taxon>
        <taxon>Frankiales</taxon>
        <taxon>Frankiaceae</taxon>
        <taxon>Pseudofrankia</taxon>
    </lineage>
</organism>
<dbReference type="InterPro" id="IPR049457">
    <property type="entry name" value="Emfourin"/>
</dbReference>
<dbReference type="AlphaFoldDB" id="E3J1T4"/>
<dbReference type="RefSeq" id="WP_013426010.1">
    <property type="nucleotide sequence ID" value="NC_014666.1"/>
</dbReference>
<name>E3J1T4_PSEI1</name>
<proteinExistence type="predicted"/>
<protein>
    <submittedName>
        <fullName evidence="1">Uncharacterized protein</fullName>
    </submittedName>
</protein>
<evidence type="ECO:0000313" key="2">
    <source>
        <dbReference type="Proteomes" id="UP000002484"/>
    </source>
</evidence>
<sequence>MSGDARVRVVLERSGGFAGRTIRRGLDTAALPAGDADALRALVAGLPVAPSTGPEAATGPDRFTYAVEVDAGNRHDVHHFAEPVPEAAKPLIQLLSAAPLLPARR</sequence>
<dbReference type="EMBL" id="CP002299">
    <property type="protein sequence ID" value="ADP82892.1"/>
    <property type="molecule type" value="Genomic_DNA"/>
</dbReference>
<accession>E3J1T4</accession>
<dbReference type="Proteomes" id="UP000002484">
    <property type="component" value="Chromosome"/>
</dbReference>
<reference evidence="1 2" key="1">
    <citation type="submission" date="2010-10" db="EMBL/GenBank/DDBJ databases">
        <title>Complete sequence of Frankia sp. EuI1c.</title>
        <authorList>
            <consortium name="US DOE Joint Genome Institute"/>
            <person name="Lucas S."/>
            <person name="Copeland A."/>
            <person name="Lapidus A."/>
            <person name="Cheng J.-F."/>
            <person name="Bruce D."/>
            <person name="Goodwin L."/>
            <person name="Pitluck S."/>
            <person name="Chertkov O."/>
            <person name="Detter J.C."/>
            <person name="Han C."/>
            <person name="Tapia R."/>
            <person name="Land M."/>
            <person name="Hauser L."/>
            <person name="Jeffries C."/>
            <person name="Kyrpides N."/>
            <person name="Ivanova N."/>
            <person name="Mikhailova N."/>
            <person name="Beauchemin N."/>
            <person name="Sen A."/>
            <person name="Sur S.A."/>
            <person name="Gtari M."/>
            <person name="Wall L."/>
            <person name="Tisa L."/>
            <person name="Woyke T."/>
        </authorList>
    </citation>
    <scope>NUCLEOTIDE SEQUENCE [LARGE SCALE GENOMIC DNA]</scope>
    <source>
        <strain evidence="2">DSM 45817 / CECT 9037 / EuI1c</strain>
    </source>
</reference>
<evidence type="ECO:0000313" key="1">
    <source>
        <dbReference type="EMBL" id="ADP82892.1"/>
    </source>
</evidence>
<dbReference type="STRING" id="298654.FraEuI1c_4902"/>
<dbReference type="KEGG" id="fri:FraEuI1c_4902"/>